<dbReference type="InterPro" id="IPR002611">
    <property type="entry name" value="IstB_ATP-bd"/>
</dbReference>
<evidence type="ECO:0000259" key="1">
    <source>
        <dbReference type="Pfam" id="PF01695"/>
    </source>
</evidence>
<accession>A0ABV0C116</accession>
<keyword evidence="2" id="KW-0547">Nucleotide-binding</keyword>
<comment type="caution">
    <text evidence="2">The sequence shown here is derived from an EMBL/GenBank/DDBJ whole genome shotgun (WGS) entry which is preliminary data.</text>
</comment>
<dbReference type="EMBL" id="JBDJNQ010000024">
    <property type="protein sequence ID" value="MEN5380715.1"/>
    <property type="molecule type" value="Genomic_DNA"/>
</dbReference>
<dbReference type="GO" id="GO:0005524">
    <property type="term" value="F:ATP binding"/>
    <property type="evidence" value="ECO:0007669"/>
    <property type="project" value="UniProtKB-KW"/>
</dbReference>
<name>A0ABV0C116_9SPHI</name>
<keyword evidence="2" id="KW-0067">ATP-binding</keyword>
<dbReference type="PIRSF" id="PIRSF003073">
    <property type="entry name" value="DNAC_TnpB_IstB"/>
    <property type="match status" value="1"/>
</dbReference>
<dbReference type="Gene3D" id="3.40.50.300">
    <property type="entry name" value="P-loop containing nucleotide triphosphate hydrolases"/>
    <property type="match status" value="1"/>
</dbReference>
<dbReference type="SUPFAM" id="SSF52540">
    <property type="entry name" value="P-loop containing nucleoside triphosphate hydrolases"/>
    <property type="match status" value="1"/>
</dbReference>
<proteinExistence type="predicted"/>
<dbReference type="RefSeq" id="WP_346583652.1">
    <property type="nucleotide sequence ID" value="NZ_JBDJNQ010000024.1"/>
</dbReference>
<keyword evidence="3" id="KW-1185">Reference proteome</keyword>
<evidence type="ECO:0000313" key="2">
    <source>
        <dbReference type="EMBL" id="MEN5380715.1"/>
    </source>
</evidence>
<dbReference type="InterPro" id="IPR027417">
    <property type="entry name" value="P-loop_NTPase"/>
</dbReference>
<dbReference type="Pfam" id="PF01695">
    <property type="entry name" value="IstB_IS21"/>
    <property type="match status" value="1"/>
</dbReference>
<reference evidence="2 3" key="1">
    <citation type="submission" date="2024-04" db="EMBL/GenBank/DDBJ databases">
        <title>WGS of bacteria from Torrens River.</title>
        <authorList>
            <person name="Wyrsch E.R."/>
            <person name="Drigo B."/>
        </authorList>
    </citation>
    <scope>NUCLEOTIDE SEQUENCE [LARGE SCALE GENOMIC DNA]</scope>
    <source>
        <strain evidence="2 3">TWI391</strain>
    </source>
</reference>
<dbReference type="InterPro" id="IPR028350">
    <property type="entry name" value="DNAC/IstB-like"/>
</dbReference>
<dbReference type="PANTHER" id="PTHR30050">
    <property type="entry name" value="CHROMOSOMAL REPLICATION INITIATOR PROTEIN DNAA"/>
    <property type="match status" value="1"/>
</dbReference>
<organism evidence="2 3">
    <name type="scientific">Sphingobacterium kitahiroshimense</name>
    <dbReference type="NCBI Taxonomy" id="470446"/>
    <lineage>
        <taxon>Bacteria</taxon>
        <taxon>Pseudomonadati</taxon>
        <taxon>Bacteroidota</taxon>
        <taxon>Sphingobacteriia</taxon>
        <taxon>Sphingobacteriales</taxon>
        <taxon>Sphingobacteriaceae</taxon>
        <taxon>Sphingobacterium</taxon>
    </lineage>
</organism>
<sequence>MNIETQIRALRLHGMERNWKALNETRRSTELTLSEGLSLLLQAEADERDEKRFDRLKQNAGFRYQASIEEINMTATRGLDKGMITTLATGCGKSFLPSALGHQACAQGYRVMYFNLQKLILKTKMARLEGTLHKLMDKISKTDLLIIDDFGLVNLDQHQRLDLMEIIEDRHAKASTVIASQLPVASWYDVIGEDTIADAILDRLVHGSYRVELKVESLRKKM</sequence>
<gene>
    <name evidence="2" type="ORF">ABE541_25865</name>
</gene>
<protein>
    <submittedName>
        <fullName evidence="2">ATP-binding protein</fullName>
    </submittedName>
</protein>
<feature type="domain" description="IstB-like ATP-binding" evidence="1">
    <location>
        <begin position="5"/>
        <end position="221"/>
    </location>
</feature>
<evidence type="ECO:0000313" key="3">
    <source>
        <dbReference type="Proteomes" id="UP001409291"/>
    </source>
</evidence>
<dbReference type="PANTHER" id="PTHR30050:SF4">
    <property type="entry name" value="ATP-BINDING PROTEIN RV3427C IN INSERTION SEQUENCE-RELATED"/>
    <property type="match status" value="1"/>
</dbReference>
<dbReference type="Proteomes" id="UP001409291">
    <property type="component" value="Unassembled WGS sequence"/>
</dbReference>